<keyword evidence="1" id="KW-0805">Transcription regulation</keyword>
<proteinExistence type="predicted"/>
<dbReference type="Gene3D" id="1.10.10.60">
    <property type="entry name" value="Homeodomain-like"/>
    <property type="match status" value="1"/>
</dbReference>
<dbReference type="SUPFAM" id="SSF46689">
    <property type="entry name" value="Homeodomain-like"/>
    <property type="match status" value="1"/>
</dbReference>
<dbReference type="Gene3D" id="1.10.357.10">
    <property type="entry name" value="Tetracycline Repressor, domain 2"/>
    <property type="match status" value="1"/>
</dbReference>
<keyword evidence="7" id="KW-1185">Reference proteome</keyword>
<dbReference type="PRINTS" id="PR00455">
    <property type="entry name" value="HTHTETR"/>
</dbReference>
<feature type="domain" description="HTH tetR-type" evidence="5">
    <location>
        <begin position="6"/>
        <end position="66"/>
    </location>
</feature>
<evidence type="ECO:0000259" key="5">
    <source>
        <dbReference type="PROSITE" id="PS50977"/>
    </source>
</evidence>
<accession>A0A344UXL0</accession>
<dbReference type="OrthoDB" id="9805134at2"/>
<reference evidence="6 7" key="1">
    <citation type="submission" date="2017-12" db="EMBL/GenBank/DDBJ databases">
        <title>The whole genome sequence of the Acidipropionibacterium virtanenii sp. nov. type strain JS278.</title>
        <authorList>
            <person name="Laine P."/>
            <person name="Deptula P."/>
            <person name="Varmanen P."/>
            <person name="Auvinen P."/>
        </authorList>
    </citation>
    <scope>NUCLEOTIDE SEQUENCE [LARGE SCALE GENOMIC DNA]</scope>
    <source>
        <strain evidence="6 7">JS278</strain>
    </source>
</reference>
<dbReference type="PROSITE" id="PS50977">
    <property type="entry name" value="HTH_TETR_2"/>
    <property type="match status" value="1"/>
</dbReference>
<dbReference type="EMBL" id="CP025198">
    <property type="protein sequence ID" value="AXE40008.1"/>
    <property type="molecule type" value="Genomic_DNA"/>
</dbReference>
<sequence>MARTQAFDRDTVVRAARTVFWEHGYDGASIPELEEATGIRRSSLYNTFGSKRGLFDEAVQSYLDEVIRPRLRPFKADPVAPDALTDYLTGLWDAFGNLDSMPATNGCLLVNTARESIAHDSAVAQLVAEYRAELASAMRRGVHAQRPASLATQTDDLAENIVALVIAAFALARVDSTQARHNLTLALRLAHD</sequence>
<evidence type="ECO:0000313" key="6">
    <source>
        <dbReference type="EMBL" id="AXE40008.1"/>
    </source>
</evidence>
<dbReference type="InterPro" id="IPR001647">
    <property type="entry name" value="HTH_TetR"/>
</dbReference>
<dbReference type="InterPro" id="IPR009057">
    <property type="entry name" value="Homeodomain-like_sf"/>
</dbReference>
<dbReference type="Pfam" id="PF00440">
    <property type="entry name" value="TetR_N"/>
    <property type="match status" value="1"/>
</dbReference>
<organism evidence="6 7">
    <name type="scientific">Acidipropionibacterium virtanenii</name>
    <dbReference type="NCBI Taxonomy" id="2057246"/>
    <lineage>
        <taxon>Bacteria</taxon>
        <taxon>Bacillati</taxon>
        <taxon>Actinomycetota</taxon>
        <taxon>Actinomycetes</taxon>
        <taxon>Propionibacteriales</taxon>
        <taxon>Propionibacteriaceae</taxon>
        <taxon>Acidipropionibacterium</taxon>
    </lineage>
</organism>
<evidence type="ECO:0000256" key="2">
    <source>
        <dbReference type="ARBA" id="ARBA00023125"/>
    </source>
</evidence>
<name>A0A344UXL0_9ACTN</name>
<dbReference type="SUPFAM" id="SSF48498">
    <property type="entry name" value="Tetracyclin repressor-like, C-terminal domain"/>
    <property type="match status" value="1"/>
</dbReference>
<dbReference type="PANTHER" id="PTHR47506">
    <property type="entry name" value="TRANSCRIPTIONAL REGULATORY PROTEIN"/>
    <property type="match status" value="1"/>
</dbReference>
<dbReference type="PANTHER" id="PTHR47506:SF1">
    <property type="entry name" value="HTH-TYPE TRANSCRIPTIONAL REGULATOR YJDC"/>
    <property type="match status" value="1"/>
</dbReference>
<dbReference type="KEGG" id="acij:JS278_02874"/>
<dbReference type="AlphaFoldDB" id="A0A344UXL0"/>
<dbReference type="InterPro" id="IPR036271">
    <property type="entry name" value="Tet_transcr_reg_TetR-rel_C_sf"/>
</dbReference>
<dbReference type="Proteomes" id="UP000251995">
    <property type="component" value="Chromosome"/>
</dbReference>
<feature type="DNA-binding region" description="H-T-H motif" evidence="4">
    <location>
        <begin position="29"/>
        <end position="48"/>
    </location>
</feature>
<dbReference type="RefSeq" id="WP_062818758.1">
    <property type="nucleotide sequence ID" value="NZ_CP025198.1"/>
</dbReference>
<keyword evidence="3" id="KW-0804">Transcription</keyword>
<evidence type="ECO:0000313" key="7">
    <source>
        <dbReference type="Proteomes" id="UP000251995"/>
    </source>
</evidence>
<evidence type="ECO:0000256" key="1">
    <source>
        <dbReference type="ARBA" id="ARBA00023015"/>
    </source>
</evidence>
<evidence type="ECO:0000256" key="3">
    <source>
        <dbReference type="ARBA" id="ARBA00023163"/>
    </source>
</evidence>
<dbReference type="GO" id="GO:0003677">
    <property type="term" value="F:DNA binding"/>
    <property type="evidence" value="ECO:0007669"/>
    <property type="project" value="UniProtKB-UniRule"/>
</dbReference>
<protein>
    <submittedName>
        <fullName evidence="6">HTH-type transcriptional repressor ComR</fullName>
    </submittedName>
</protein>
<evidence type="ECO:0000256" key="4">
    <source>
        <dbReference type="PROSITE-ProRule" id="PRU00335"/>
    </source>
</evidence>
<gene>
    <name evidence="6" type="primary">comR</name>
    <name evidence="6" type="ORF">JS278_02874</name>
</gene>
<keyword evidence="2 4" id="KW-0238">DNA-binding</keyword>